<sequence length="368" mass="40762">MMTKSFSPSGCGFKLPTELTYEILLRLPIKSLGVSLCVCKEWQHLISSQKFITEHSSRSKPLLISSFMEAELKDNDMDCYLSLIDMESGSILINAIKYVKDIHVRCSCSNLVCVSGYGTGVQVINIVTRETIVDLTSDDIYDQILPDGSLLVDAQVTDPFMPRHFGFGRRENTNPVWRKKGCPSLHICSCASCMAYIDGVLYFLPNHKTSNAVASDTVLPFDLEDEEWKNVIRGPLSMYRQLDGTSSISLATLNGSLSLVDLVTHGDDQRPAADPHADIWVLADVDSGIWVKGYTIRLASLLCNMQVVNILIDGRIAFVNGERSILWLYDPKTGACKEVLDLTNYYAGGISIYTGSLLSSANYRSQLD</sequence>
<dbReference type="Gene3D" id="2.120.10.80">
    <property type="entry name" value="Kelch-type beta propeller"/>
    <property type="match status" value="1"/>
</dbReference>
<accession>A0AAV5F4G9</accession>
<dbReference type="SUPFAM" id="SSF81383">
    <property type="entry name" value="F-box domain"/>
    <property type="match status" value="1"/>
</dbReference>
<dbReference type="PANTHER" id="PTHR31111">
    <property type="entry name" value="BNAA05G37150D PROTEIN-RELATED"/>
    <property type="match status" value="1"/>
</dbReference>
<dbReference type="InterPro" id="IPR001810">
    <property type="entry name" value="F-box_dom"/>
</dbReference>
<dbReference type="InterPro" id="IPR036047">
    <property type="entry name" value="F-box-like_dom_sf"/>
</dbReference>
<dbReference type="PANTHER" id="PTHR31111:SF136">
    <property type="entry name" value="F-BOX ASSOCIATED DOMAIN-CONTAINING PROTEIN"/>
    <property type="match status" value="1"/>
</dbReference>
<evidence type="ECO:0000313" key="3">
    <source>
        <dbReference type="Proteomes" id="UP001054889"/>
    </source>
</evidence>
<dbReference type="AlphaFoldDB" id="A0AAV5F4G9"/>
<dbReference type="Gene3D" id="1.20.1280.50">
    <property type="match status" value="1"/>
</dbReference>
<name>A0AAV5F4G9_ELECO</name>
<dbReference type="InterPro" id="IPR011044">
    <property type="entry name" value="Quino_amine_DH_bsu"/>
</dbReference>
<feature type="domain" description="F-box" evidence="1">
    <location>
        <begin position="15"/>
        <end position="55"/>
    </location>
</feature>
<dbReference type="SMART" id="SM00256">
    <property type="entry name" value="FBOX"/>
    <property type="match status" value="1"/>
</dbReference>
<dbReference type="SUPFAM" id="SSF50969">
    <property type="entry name" value="YVTN repeat-like/Quinoprotein amine dehydrogenase"/>
    <property type="match status" value="1"/>
</dbReference>
<dbReference type="EMBL" id="BQKI01000081">
    <property type="protein sequence ID" value="GJN29305.1"/>
    <property type="molecule type" value="Genomic_DNA"/>
</dbReference>
<dbReference type="NCBIfam" id="TIGR01640">
    <property type="entry name" value="F_box_assoc_1"/>
    <property type="match status" value="1"/>
</dbReference>
<keyword evidence="3" id="KW-1185">Reference proteome</keyword>
<dbReference type="InterPro" id="IPR015915">
    <property type="entry name" value="Kelch-typ_b-propeller"/>
</dbReference>
<dbReference type="InterPro" id="IPR017451">
    <property type="entry name" value="F-box-assoc_interact_dom"/>
</dbReference>
<reference evidence="2" key="1">
    <citation type="journal article" date="2018" name="DNA Res.">
        <title>Multiple hybrid de novo genome assembly of finger millet, an orphan allotetraploid crop.</title>
        <authorList>
            <person name="Hatakeyama M."/>
            <person name="Aluri S."/>
            <person name="Balachadran M.T."/>
            <person name="Sivarajan S.R."/>
            <person name="Patrignani A."/>
            <person name="Gruter S."/>
            <person name="Poveda L."/>
            <person name="Shimizu-Inatsugi R."/>
            <person name="Baeten J."/>
            <person name="Francoijs K.J."/>
            <person name="Nataraja K.N."/>
            <person name="Reddy Y.A.N."/>
            <person name="Phadnis S."/>
            <person name="Ravikumar R.L."/>
            <person name="Schlapbach R."/>
            <person name="Sreeman S.M."/>
            <person name="Shimizu K.K."/>
        </authorList>
    </citation>
    <scope>NUCLEOTIDE SEQUENCE</scope>
</reference>
<dbReference type="Proteomes" id="UP001054889">
    <property type="component" value="Unassembled WGS sequence"/>
</dbReference>
<evidence type="ECO:0000259" key="1">
    <source>
        <dbReference type="SMART" id="SM00256"/>
    </source>
</evidence>
<comment type="caution">
    <text evidence="2">The sequence shown here is derived from an EMBL/GenBank/DDBJ whole genome shotgun (WGS) entry which is preliminary data.</text>
</comment>
<organism evidence="2 3">
    <name type="scientific">Eleusine coracana subsp. coracana</name>
    <dbReference type="NCBI Taxonomy" id="191504"/>
    <lineage>
        <taxon>Eukaryota</taxon>
        <taxon>Viridiplantae</taxon>
        <taxon>Streptophyta</taxon>
        <taxon>Embryophyta</taxon>
        <taxon>Tracheophyta</taxon>
        <taxon>Spermatophyta</taxon>
        <taxon>Magnoliopsida</taxon>
        <taxon>Liliopsida</taxon>
        <taxon>Poales</taxon>
        <taxon>Poaceae</taxon>
        <taxon>PACMAD clade</taxon>
        <taxon>Chloridoideae</taxon>
        <taxon>Cynodonteae</taxon>
        <taxon>Eleusininae</taxon>
        <taxon>Eleusine</taxon>
    </lineage>
</organism>
<dbReference type="Pfam" id="PF00646">
    <property type="entry name" value="F-box"/>
    <property type="match status" value="1"/>
</dbReference>
<gene>
    <name evidence="2" type="primary">gb17522</name>
    <name evidence="2" type="ORF">PR202_gb17522</name>
</gene>
<proteinExistence type="predicted"/>
<dbReference type="Pfam" id="PF08268">
    <property type="entry name" value="FBA_3"/>
    <property type="match status" value="1"/>
</dbReference>
<dbReference type="InterPro" id="IPR013187">
    <property type="entry name" value="F-box-assoc_dom_typ3"/>
</dbReference>
<reference evidence="2" key="2">
    <citation type="submission" date="2021-12" db="EMBL/GenBank/DDBJ databases">
        <title>Resequencing data analysis of finger millet.</title>
        <authorList>
            <person name="Hatakeyama M."/>
            <person name="Aluri S."/>
            <person name="Balachadran M.T."/>
            <person name="Sivarajan S.R."/>
            <person name="Poveda L."/>
            <person name="Shimizu-Inatsugi R."/>
            <person name="Schlapbach R."/>
            <person name="Sreeman S.M."/>
            <person name="Shimizu K.K."/>
        </authorList>
    </citation>
    <scope>NUCLEOTIDE SEQUENCE</scope>
</reference>
<evidence type="ECO:0000313" key="2">
    <source>
        <dbReference type="EMBL" id="GJN29305.1"/>
    </source>
</evidence>
<protein>
    <recommendedName>
        <fullName evidence="1">F-box domain-containing protein</fullName>
    </recommendedName>
</protein>